<feature type="domain" description="Transcriptional repressor PaaX-like N-terminal" evidence="1">
    <location>
        <begin position="16"/>
        <end position="76"/>
    </location>
</feature>
<feature type="domain" description="Transcriptional repressor PaaX-like central Cas2-like" evidence="2">
    <location>
        <begin position="93"/>
        <end position="140"/>
    </location>
</feature>
<keyword evidence="4" id="KW-1185">Reference proteome</keyword>
<dbReference type="Gene3D" id="3.30.70.2650">
    <property type="match status" value="1"/>
</dbReference>
<dbReference type="EMBL" id="MKQR01000011">
    <property type="protein sequence ID" value="OLR93195.1"/>
    <property type="molecule type" value="Genomic_DNA"/>
</dbReference>
<dbReference type="GO" id="GO:0006351">
    <property type="term" value="P:DNA-templated transcription"/>
    <property type="evidence" value="ECO:0007669"/>
    <property type="project" value="TreeGrafter"/>
</dbReference>
<dbReference type="InterPro" id="IPR012906">
    <property type="entry name" value="PaaX-like_N"/>
</dbReference>
<evidence type="ECO:0000313" key="3">
    <source>
        <dbReference type="EMBL" id="OLR93195.1"/>
    </source>
</evidence>
<dbReference type="AlphaFoldDB" id="A0A1Q9LMG0"/>
<evidence type="ECO:0000259" key="2">
    <source>
        <dbReference type="Pfam" id="PF20803"/>
    </source>
</evidence>
<reference evidence="3 4" key="1">
    <citation type="submission" date="2016-10" db="EMBL/GenBank/DDBJ databases">
        <title>The Draft Genome Sequence of Actinokineospora bangkokensis 44EHWT reveals the biosynthetic pathway of antifungal compounds Thailandins with unusual extender unit butylmalonyl-CoA.</title>
        <authorList>
            <person name="Greule A."/>
            <person name="Intra B."/>
            <person name="Flemming S."/>
            <person name="Rommel M.G."/>
            <person name="Panbangred W."/>
            <person name="Bechthold A."/>
        </authorList>
    </citation>
    <scope>NUCLEOTIDE SEQUENCE [LARGE SCALE GENOMIC DNA]</scope>
    <source>
        <strain evidence="3 4">44EHW</strain>
    </source>
</reference>
<dbReference type="STRING" id="1193682.BJP25_17000"/>
<dbReference type="Proteomes" id="UP000186040">
    <property type="component" value="Unassembled WGS sequence"/>
</dbReference>
<sequence length="249" mass="27081">MSLVMEPEIALRPLTARSVVLSLLLGADPPELPGRDLVRMAGLLGVGESALRVALTRMVTAGDLLREDGRHRLSDRLVRRQRRQNDALHPATTAWDDTWHCVVITATGRTPADRAALRAHLTTSRLAELREGVWLRPANLPLDLPPNLAQTFRAHPDADPHALTATLWDLPAWSATATALHDLHSAAPTAADRFTTAAAIVRHLAADPVLPPPLRPADWPADDLRAAYAAYRDELIALRSAGQVSTEKV</sequence>
<dbReference type="Pfam" id="PF20803">
    <property type="entry name" value="PaaX_M"/>
    <property type="match status" value="1"/>
</dbReference>
<proteinExistence type="predicted"/>
<dbReference type="Gene3D" id="1.10.10.10">
    <property type="entry name" value="Winged helix-like DNA-binding domain superfamily/Winged helix DNA-binding domain"/>
    <property type="match status" value="1"/>
</dbReference>
<evidence type="ECO:0000313" key="4">
    <source>
        <dbReference type="Proteomes" id="UP000186040"/>
    </source>
</evidence>
<accession>A0A1Q9LMG0</accession>
<organism evidence="3 4">
    <name type="scientific">Actinokineospora bangkokensis</name>
    <dbReference type="NCBI Taxonomy" id="1193682"/>
    <lineage>
        <taxon>Bacteria</taxon>
        <taxon>Bacillati</taxon>
        <taxon>Actinomycetota</taxon>
        <taxon>Actinomycetes</taxon>
        <taxon>Pseudonocardiales</taxon>
        <taxon>Pseudonocardiaceae</taxon>
        <taxon>Actinokineospora</taxon>
    </lineage>
</organism>
<protein>
    <submittedName>
        <fullName evidence="3">PaaX domain-containing protein, C-domain protein</fullName>
    </submittedName>
</protein>
<dbReference type="Pfam" id="PF07848">
    <property type="entry name" value="PaaX"/>
    <property type="match status" value="1"/>
</dbReference>
<dbReference type="PANTHER" id="PTHR30319">
    <property type="entry name" value="PHENYLACETIC ACID REGULATOR-RELATED TRANSCRIPTIONAL REPRESSOR"/>
    <property type="match status" value="1"/>
</dbReference>
<dbReference type="PANTHER" id="PTHR30319:SF1">
    <property type="entry name" value="TRANSCRIPTIONAL REPRESSOR PAAX"/>
    <property type="match status" value="1"/>
</dbReference>
<dbReference type="OrthoDB" id="2270427at2"/>
<evidence type="ECO:0000259" key="1">
    <source>
        <dbReference type="Pfam" id="PF07848"/>
    </source>
</evidence>
<dbReference type="InterPro" id="IPR036388">
    <property type="entry name" value="WH-like_DNA-bd_sf"/>
</dbReference>
<dbReference type="Gene3D" id="1.20.58.1460">
    <property type="match status" value="1"/>
</dbReference>
<dbReference type="InterPro" id="IPR048846">
    <property type="entry name" value="PaaX-like_central"/>
</dbReference>
<name>A0A1Q9LMG0_9PSEU</name>
<gene>
    <name evidence="3" type="ORF">BJP25_17000</name>
</gene>
<comment type="caution">
    <text evidence="3">The sequence shown here is derived from an EMBL/GenBank/DDBJ whole genome shotgun (WGS) entry which is preliminary data.</text>
</comment>